<keyword evidence="1" id="KW-0472">Membrane</keyword>
<comment type="caution">
    <text evidence="2">The sequence shown here is derived from an EMBL/GenBank/DDBJ whole genome shotgun (WGS) entry which is preliminary data.</text>
</comment>
<keyword evidence="1" id="KW-1133">Transmembrane helix</keyword>
<keyword evidence="3" id="KW-1185">Reference proteome</keyword>
<dbReference type="AlphaFoldDB" id="E2SFI5"/>
<reference evidence="2" key="1">
    <citation type="submission" date="2010-08" db="EMBL/GenBank/DDBJ databases">
        <authorList>
            <person name="Muzny D."/>
            <person name="Qin X."/>
            <person name="Buhay C."/>
            <person name="Dugan-Rocha S."/>
            <person name="Ding Y."/>
            <person name="Chen G."/>
            <person name="Hawes A."/>
            <person name="Holder M."/>
            <person name="Jhangiani S."/>
            <person name="Johnson A."/>
            <person name="Khan Z."/>
            <person name="Li Z."/>
            <person name="Liu W."/>
            <person name="Liu X."/>
            <person name="Perez L."/>
            <person name="Shen H."/>
            <person name="Wang Q."/>
            <person name="Watt J."/>
            <person name="Xi L."/>
            <person name="Xin Y."/>
            <person name="Zhou J."/>
            <person name="Deng J."/>
            <person name="Jiang H."/>
            <person name="Liu Y."/>
            <person name="Qu J."/>
            <person name="Song X.-Z."/>
            <person name="Zhang L."/>
            <person name="Villasana D."/>
            <person name="Johnson A."/>
            <person name="Liu J."/>
            <person name="Liyanage D."/>
            <person name="Lorensuhewa L."/>
            <person name="Robinson T."/>
            <person name="Song A."/>
            <person name="Song B.-B."/>
            <person name="Dinh H."/>
            <person name="Thornton R."/>
            <person name="Coyle M."/>
            <person name="Francisco L."/>
            <person name="Jackson L."/>
            <person name="Javaid M."/>
            <person name="Korchina V."/>
            <person name="Kovar C."/>
            <person name="Mata R."/>
            <person name="Mathew T."/>
            <person name="Ngo R."/>
            <person name="Nguyen L."/>
            <person name="Nguyen N."/>
            <person name="Okwuonu G."/>
            <person name="Ongeri F."/>
            <person name="Pham C."/>
            <person name="Simmons D."/>
            <person name="Wilczek-Boney K."/>
            <person name="Hale W."/>
            <person name="Jakkamsetti A."/>
            <person name="Pham P."/>
            <person name="Ruth R."/>
            <person name="San Lucas F."/>
            <person name="Warren J."/>
            <person name="Zhang J."/>
            <person name="Zhao Z."/>
            <person name="Zhou C."/>
            <person name="Zhu D."/>
            <person name="Lee S."/>
            <person name="Bess C."/>
            <person name="Blankenburg K."/>
            <person name="Forbes L."/>
            <person name="Fu Q."/>
            <person name="Gubbala S."/>
            <person name="Hirani K."/>
            <person name="Jayaseelan J.C."/>
            <person name="Lara F."/>
            <person name="Munidasa M."/>
            <person name="Palculict T."/>
            <person name="Patil S."/>
            <person name="Pu L.-L."/>
            <person name="Saada N."/>
            <person name="Tang L."/>
            <person name="Weissenberger G."/>
            <person name="Zhu Y."/>
            <person name="Hemphill L."/>
            <person name="Shang Y."/>
            <person name="Youmans B."/>
            <person name="Ayvaz T."/>
            <person name="Ross M."/>
            <person name="Santibanez J."/>
            <person name="Aqrawi P."/>
            <person name="Gross S."/>
            <person name="Joshi V."/>
            <person name="Fowler G."/>
            <person name="Nazareth L."/>
            <person name="Reid J."/>
            <person name="Worley K."/>
            <person name="Petrosino J."/>
            <person name="Highlander S."/>
            <person name="Gibbs R."/>
        </authorList>
    </citation>
    <scope>NUCLEOTIDE SEQUENCE [LARGE SCALE GENOMIC DNA]</scope>
    <source>
        <strain evidence="2">DSM 15272</strain>
    </source>
</reference>
<name>E2SFI5_9ACTN</name>
<organism evidence="2 3">
    <name type="scientific">Aeromicrobium marinum DSM 15272</name>
    <dbReference type="NCBI Taxonomy" id="585531"/>
    <lineage>
        <taxon>Bacteria</taxon>
        <taxon>Bacillati</taxon>
        <taxon>Actinomycetota</taxon>
        <taxon>Actinomycetes</taxon>
        <taxon>Propionibacteriales</taxon>
        <taxon>Nocardioidaceae</taxon>
        <taxon>Aeromicrobium</taxon>
    </lineage>
</organism>
<proteinExistence type="predicted"/>
<feature type="transmembrane region" description="Helical" evidence="1">
    <location>
        <begin position="12"/>
        <end position="33"/>
    </location>
</feature>
<evidence type="ECO:0000313" key="3">
    <source>
        <dbReference type="Proteomes" id="UP000003111"/>
    </source>
</evidence>
<keyword evidence="1" id="KW-0812">Transmembrane</keyword>
<dbReference type="eggNOG" id="ENOG5033A2X">
    <property type="taxonomic scope" value="Bacteria"/>
</dbReference>
<dbReference type="RefSeq" id="WP_007079449.1">
    <property type="nucleotide sequence ID" value="NZ_CM001024.1"/>
</dbReference>
<dbReference type="STRING" id="585531.HMPREF0063_12794"/>
<gene>
    <name evidence="2" type="ORF">HMPREF0063_12794</name>
</gene>
<dbReference type="Proteomes" id="UP000003111">
    <property type="component" value="Unassembled WGS sequence"/>
</dbReference>
<accession>E2SFI5</accession>
<dbReference type="InterPro" id="IPR049790">
    <property type="entry name" value="Rv3655c/TadE"/>
</dbReference>
<dbReference type="HOGENOM" id="CLU_116311_0_2_11"/>
<protein>
    <submittedName>
        <fullName evidence="2">TadE-like protein</fullName>
    </submittedName>
</protein>
<dbReference type="NCBIfam" id="NF041390">
    <property type="entry name" value="TadE_Rv3655c"/>
    <property type="match status" value="1"/>
</dbReference>
<sequence length="119" mass="12184">MTGRRPDHGMVTAELAVITPFGLAFVVLLAWVVGLGHTQVRLTDAAREAARVVARGDSVADATDVARRNAPDGATVEVDEQGGLITVTVRAGSGIALPGLADVGRRELSATVTAAAEDP</sequence>
<dbReference type="EMBL" id="ACLF03000012">
    <property type="protein sequence ID" value="EFQ82086.1"/>
    <property type="molecule type" value="Genomic_DNA"/>
</dbReference>
<evidence type="ECO:0000256" key="1">
    <source>
        <dbReference type="SAM" id="Phobius"/>
    </source>
</evidence>
<evidence type="ECO:0000313" key="2">
    <source>
        <dbReference type="EMBL" id="EFQ82086.1"/>
    </source>
</evidence>